<proteinExistence type="predicted"/>
<keyword evidence="2" id="KW-0255">Endonuclease</keyword>
<accession>A0A0S2LQD0</accession>
<keyword evidence="2" id="KW-0378">Hydrolase</keyword>
<feature type="domain" description="HNH nuclease" evidence="1">
    <location>
        <begin position="39"/>
        <end position="86"/>
    </location>
</feature>
<dbReference type="GO" id="GO:0004519">
    <property type="term" value="F:endonuclease activity"/>
    <property type="evidence" value="ECO:0007669"/>
    <property type="project" value="UniProtKB-KW"/>
</dbReference>
<keyword evidence="2" id="KW-0540">Nuclease</keyword>
<evidence type="ECO:0000259" key="1">
    <source>
        <dbReference type="Pfam" id="PF13391"/>
    </source>
</evidence>
<dbReference type="InterPro" id="IPR003615">
    <property type="entry name" value="HNH_nuc"/>
</dbReference>
<dbReference type="RefSeq" id="YP_009185314.1">
    <property type="nucleotide sequence ID" value="NC_028587.1"/>
</dbReference>
<reference evidence="2" key="1">
    <citation type="journal article" date="2015" name="BMC Evol. Biol.">
        <title>Chloroplast phylogenomic analysis of chlorophyte green algae identifies a novel lineage sister to the Sphaeropleales (Chlorophyceae).</title>
        <authorList>
            <person name="Lemieux C."/>
            <person name="Vincent A.T."/>
            <person name="Labarre A."/>
            <person name="Otis C."/>
            <person name="Turmel M."/>
        </authorList>
    </citation>
    <scope>NUCLEOTIDE SEQUENCE</scope>
</reference>
<organism evidence="2">
    <name type="scientific">Phacotus lenticularis</name>
    <dbReference type="NCBI Taxonomy" id="52965"/>
    <lineage>
        <taxon>Eukaryota</taxon>
        <taxon>Viridiplantae</taxon>
        <taxon>Chlorophyta</taxon>
        <taxon>core chlorophytes</taxon>
        <taxon>Chlorophyceae</taxon>
        <taxon>CS clade</taxon>
        <taxon>Chlamydomonadales</taxon>
        <taxon>Phacotaceae</taxon>
        <taxon>Phacotus</taxon>
    </lineage>
</organism>
<sequence>MSQAALKRPKRNGKPRKWRKCHEYVQWKKQVSSTYEHKCAVTGLSADEAGPLVAHHLYGVNKHPHLTYIVENGILLTKEIHILFHNTYSYHNNTLEQLLEFLTRLLIKQSQESMPISSQVNLERLEGSETRAYDPARIMKLHERLGGIKSNLNKIPIQNTVLNQSLGPIDDSDSESDSEEN</sequence>
<keyword evidence="2" id="KW-0150">Chloroplast</keyword>
<dbReference type="Pfam" id="PF13391">
    <property type="entry name" value="HNH_2"/>
    <property type="match status" value="1"/>
</dbReference>
<geneLocation type="chloroplast" evidence="2"/>
<dbReference type="EMBL" id="KT625422">
    <property type="protein sequence ID" value="ALO63633.1"/>
    <property type="molecule type" value="Genomic_DNA"/>
</dbReference>
<name>A0A0S2LQD0_9CHLO</name>
<evidence type="ECO:0000313" key="2">
    <source>
        <dbReference type="EMBL" id="ALO63633.1"/>
    </source>
</evidence>
<keyword evidence="2" id="KW-0934">Plastid</keyword>
<dbReference type="AlphaFoldDB" id="A0A0S2LQD0"/>
<protein>
    <submittedName>
        <fullName evidence="2">Putative HNH homing endonuclease</fullName>
    </submittedName>
</protein>
<gene>
    <name evidence="2" type="primary">orf181</name>
</gene>
<dbReference type="GeneID" id="26379193"/>